<evidence type="ECO:0000256" key="2">
    <source>
        <dbReference type="ARBA" id="ARBA00023125"/>
    </source>
</evidence>
<dbReference type="InterPro" id="IPR009057">
    <property type="entry name" value="Homeodomain-like_sf"/>
</dbReference>
<keyword evidence="2" id="KW-0238">DNA-binding</keyword>
<feature type="domain" description="HTH araC/xylS-type" evidence="4">
    <location>
        <begin position="30"/>
        <end position="134"/>
    </location>
</feature>
<dbReference type="Gene3D" id="1.10.10.60">
    <property type="entry name" value="Homeodomain-like"/>
    <property type="match status" value="1"/>
</dbReference>
<protein>
    <submittedName>
        <fullName evidence="5">AraC family transcriptional regulator</fullName>
    </submittedName>
</protein>
<dbReference type="AlphaFoldDB" id="A0A6G1U670"/>
<dbReference type="SUPFAM" id="SSF46689">
    <property type="entry name" value="Homeodomain-like"/>
    <property type="match status" value="1"/>
</dbReference>
<keyword evidence="1" id="KW-0805">Transcription regulation</keyword>
<dbReference type="GO" id="GO:0003700">
    <property type="term" value="F:DNA-binding transcription factor activity"/>
    <property type="evidence" value="ECO:0007669"/>
    <property type="project" value="InterPro"/>
</dbReference>
<evidence type="ECO:0000256" key="1">
    <source>
        <dbReference type="ARBA" id="ARBA00023015"/>
    </source>
</evidence>
<name>A0A6G1U670_9BACT</name>
<accession>A0A6G1U670</accession>
<keyword evidence="3" id="KW-0804">Transcription</keyword>
<sequence length="144" mass="17092">MAKYNIQPKKEKMARYQTLLSEETKDRLHDDILRMLVSEQKYKDPAYNSRRLAEDLGTNSRYISAVCATRFHKNYSELVNDYRVNDAMSLLTDKRYAKMSVEDIAEMAGFSTRQSFYANFYKRMGITPRQYRLNQKAKYEKAKQ</sequence>
<evidence type="ECO:0000256" key="3">
    <source>
        <dbReference type="ARBA" id="ARBA00023163"/>
    </source>
</evidence>
<dbReference type="PROSITE" id="PS01124">
    <property type="entry name" value="HTH_ARAC_FAMILY_2"/>
    <property type="match status" value="1"/>
</dbReference>
<dbReference type="PANTHER" id="PTHR43280">
    <property type="entry name" value="ARAC-FAMILY TRANSCRIPTIONAL REGULATOR"/>
    <property type="match status" value="1"/>
</dbReference>
<dbReference type="EMBL" id="VZCB01000101">
    <property type="protein sequence ID" value="MQN82308.1"/>
    <property type="molecule type" value="Genomic_DNA"/>
</dbReference>
<evidence type="ECO:0000313" key="6">
    <source>
        <dbReference type="Proteomes" id="UP000480425"/>
    </source>
</evidence>
<dbReference type="OrthoDB" id="5492415at2"/>
<dbReference type="PRINTS" id="PR00032">
    <property type="entry name" value="HTHARAC"/>
</dbReference>
<reference evidence="5 6" key="1">
    <citation type="submission" date="2019-09" db="EMBL/GenBank/DDBJ databases">
        <title>Distinct polysaccharide growth profiles of human intestinal Prevotella copri isolates.</title>
        <authorList>
            <person name="Fehlner-Peach H."/>
            <person name="Magnabosco C."/>
            <person name="Raghavan V."/>
            <person name="Scher J.U."/>
            <person name="Tett A."/>
            <person name="Cox L.M."/>
            <person name="Gottsegen C."/>
            <person name="Watters A."/>
            <person name="Wiltshire- Gordon J.D."/>
            <person name="Segata N."/>
            <person name="Bonneau R."/>
            <person name="Littman D.R."/>
        </authorList>
    </citation>
    <scope>NUCLEOTIDE SEQUENCE [LARGE SCALE GENOMIC DNA]</scope>
    <source>
        <strain evidence="6">iA622</strain>
    </source>
</reference>
<dbReference type="GO" id="GO:0043565">
    <property type="term" value="F:sequence-specific DNA binding"/>
    <property type="evidence" value="ECO:0007669"/>
    <property type="project" value="InterPro"/>
</dbReference>
<dbReference type="RefSeq" id="WP_153126155.1">
    <property type="nucleotide sequence ID" value="NZ_JAHOEO010000081.1"/>
</dbReference>
<dbReference type="PANTHER" id="PTHR43280:SF29">
    <property type="entry name" value="ARAC-FAMILY TRANSCRIPTIONAL REGULATOR"/>
    <property type="match status" value="1"/>
</dbReference>
<organism evidence="5 6">
    <name type="scientific">Segatella copri</name>
    <dbReference type="NCBI Taxonomy" id="165179"/>
    <lineage>
        <taxon>Bacteria</taxon>
        <taxon>Pseudomonadati</taxon>
        <taxon>Bacteroidota</taxon>
        <taxon>Bacteroidia</taxon>
        <taxon>Bacteroidales</taxon>
        <taxon>Prevotellaceae</taxon>
        <taxon>Segatella</taxon>
    </lineage>
</organism>
<proteinExistence type="predicted"/>
<gene>
    <name evidence="5" type="ORF">F7D73_15460</name>
</gene>
<dbReference type="InterPro" id="IPR020449">
    <property type="entry name" value="Tscrpt_reg_AraC-type_HTH"/>
</dbReference>
<evidence type="ECO:0000313" key="5">
    <source>
        <dbReference type="EMBL" id="MQN82308.1"/>
    </source>
</evidence>
<dbReference type="Pfam" id="PF12833">
    <property type="entry name" value="HTH_18"/>
    <property type="match status" value="1"/>
</dbReference>
<evidence type="ECO:0000259" key="4">
    <source>
        <dbReference type="PROSITE" id="PS01124"/>
    </source>
</evidence>
<dbReference type="SMART" id="SM00342">
    <property type="entry name" value="HTH_ARAC"/>
    <property type="match status" value="1"/>
</dbReference>
<comment type="caution">
    <text evidence="5">The sequence shown here is derived from an EMBL/GenBank/DDBJ whole genome shotgun (WGS) entry which is preliminary data.</text>
</comment>
<dbReference type="Proteomes" id="UP000480425">
    <property type="component" value="Unassembled WGS sequence"/>
</dbReference>
<dbReference type="InterPro" id="IPR018060">
    <property type="entry name" value="HTH_AraC"/>
</dbReference>